<sequence>MRLHLLNTFALAATLALGTTSAAAQGTVQSGSTYLQFTGTPLAAGTGNANLFFGSNGAFATDMLYRYGWSYNQGVGTTNRPFSALDTPAASYAGNVATFTWTNAGAGTAGFARWDAVMTITLTELAAGTTTVPGQARVDTALSFRASSGNAAPIAFNLFHELDLDITGASGPGGDTFRVLDANAVSGRAFDASGNYAEFQGTGAQRYLFATGASLRGGLNGGSSNLGTLAGTVQPDWVSSDGAVGFQWTRTLAPGEAFSVNSSFTINSPVPEPGTWALMAGGLLAVAGLARRRRAG</sequence>
<feature type="signal peptide" evidence="1">
    <location>
        <begin position="1"/>
        <end position="24"/>
    </location>
</feature>
<accession>A0A437RSH2</accession>
<dbReference type="NCBIfam" id="TIGR02595">
    <property type="entry name" value="PEP_CTERM"/>
    <property type="match status" value="1"/>
</dbReference>
<feature type="domain" description="Ice-binding protein C-terminal" evidence="2">
    <location>
        <begin position="269"/>
        <end position="294"/>
    </location>
</feature>
<dbReference type="AlphaFoldDB" id="A0A437RSH2"/>
<dbReference type="EMBL" id="SACR01000001">
    <property type="protein sequence ID" value="RVU49682.1"/>
    <property type="molecule type" value="Genomic_DNA"/>
</dbReference>
<organism evidence="3 4">
    <name type="scientific">Rubrivivax rivuli</name>
    <dbReference type="NCBI Taxonomy" id="1862385"/>
    <lineage>
        <taxon>Bacteria</taxon>
        <taxon>Pseudomonadati</taxon>
        <taxon>Pseudomonadota</taxon>
        <taxon>Betaproteobacteria</taxon>
        <taxon>Burkholderiales</taxon>
        <taxon>Sphaerotilaceae</taxon>
        <taxon>Rubrivivax</taxon>
    </lineage>
</organism>
<comment type="caution">
    <text evidence="3">The sequence shown here is derived from an EMBL/GenBank/DDBJ whole genome shotgun (WGS) entry which is preliminary data.</text>
</comment>
<dbReference type="Proteomes" id="UP000285575">
    <property type="component" value="Unassembled WGS sequence"/>
</dbReference>
<protein>
    <submittedName>
        <fullName evidence="3">PEP-CTERM sorting domain-containing protein</fullName>
    </submittedName>
</protein>
<evidence type="ECO:0000313" key="4">
    <source>
        <dbReference type="Proteomes" id="UP000285575"/>
    </source>
</evidence>
<evidence type="ECO:0000313" key="3">
    <source>
        <dbReference type="EMBL" id="RVU49682.1"/>
    </source>
</evidence>
<dbReference type="InterPro" id="IPR013424">
    <property type="entry name" value="Ice-binding_C"/>
</dbReference>
<dbReference type="Pfam" id="PF07589">
    <property type="entry name" value="PEP-CTERM"/>
    <property type="match status" value="1"/>
</dbReference>
<proteinExistence type="predicted"/>
<evidence type="ECO:0000256" key="1">
    <source>
        <dbReference type="SAM" id="SignalP"/>
    </source>
</evidence>
<evidence type="ECO:0000259" key="2">
    <source>
        <dbReference type="Pfam" id="PF07589"/>
    </source>
</evidence>
<name>A0A437RSH2_9BURK</name>
<reference evidence="3 4" key="1">
    <citation type="submission" date="2019-01" db="EMBL/GenBank/DDBJ databases">
        <authorList>
            <person name="Chen W.-M."/>
        </authorList>
    </citation>
    <scope>NUCLEOTIDE SEQUENCE [LARGE SCALE GENOMIC DNA]</scope>
    <source>
        <strain evidence="3 4">KYPY4</strain>
    </source>
</reference>
<feature type="chain" id="PRO_5019075157" evidence="1">
    <location>
        <begin position="25"/>
        <end position="296"/>
    </location>
</feature>
<keyword evidence="1" id="KW-0732">Signal</keyword>
<dbReference type="RefSeq" id="WP_128227314.1">
    <property type="nucleotide sequence ID" value="NZ_SACR01000001.1"/>
</dbReference>
<keyword evidence="4" id="KW-1185">Reference proteome</keyword>
<gene>
    <name evidence="3" type="ORF">EOE66_03750</name>
</gene>